<gene>
    <name evidence="1" type="ORF">S01H4_36116</name>
</gene>
<dbReference type="AlphaFoldDB" id="X1AN55"/>
<protein>
    <submittedName>
        <fullName evidence="1">Uncharacterized protein</fullName>
    </submittedName>
</protein>
<accession>X1AN55</accession>
<reference evidence="1" key="1">
    <citation type="journal article" date="2014" name="Front. Microbiol.">
        <title>High frequency of phylogenetically diverse reductive dehalogenase-homologous genes in deep subseafloor sedimentary metagenomes.</title>
        <authorList>
            <person name="Kawai M."/>
            <person name="Futagami T."/>
            <person name="Toyoda A."/>
            <person name="Takaki Y."/>
            <person name="Nishi S."/>
            <person name="Hori S."/>
            <person name="Arai W."/>
            <person name="Tsubouchi T."/>
            <person name="Morono Y."/>
            <person name="Uchiyama I."/>
            <person name="Ito T."/>
            <person name="Fujiyama A."/>
            <person name="Inagaki F."/>
            <person name="Takami H."/>
        </authorList>
    </citation>
    <scope>NUCLEOTIDE SEQUENCE</scope>
    <source>
        <strain evidence="1">Expedition CK06-06</strain>
    </source>
</reference>
<feature type="non-terminal residue" evidence="1">
    <location>
        <position position="1"/>
    </location>
</feature>
<organism evidence="1">
    <name type="scientific">marine sediment metagenome</name>
    <dbReference type="NCBI Taxonomy" id="412755"/>
    <lineage>
        <taxon>unclassified sequences</taxon>
        <taxon>metagenomes</taxon>
        <taxon>ecological metagenomes</taxon>
    </lineage>
</organism>
<comment type="caution">
    <text evidence="1">The sequence shown here is derived from an EMBL/GenBank/DDBJ whole genome shotgun (WGS) entry which is preliminary data.</text>
</comment>
<evidence type="ECO:0000313" key="1">
    <source>
        <dbReference type="EMBL" id="GAG84069.1"/>
    </source>
</evidence>
<name>X1AN55_9ZZZZ</name>
<sequence>YLPLNQKLEFCGNFTLTSDVLRSIAGVGDLVLQNKISEMLRNIEKYCKTKDLKAFL</sequence>
<proteinExistence type="predicted"/>
<dbReference type="EMBL" id="BART01019273">
    <property type="protein sequence ID" value="GAG84069.1"/>
    <property type="molecule type" value="Genomic_DNA"/>
</dbReference>